<dbReference type="AlphaFoldDB" id="A0A2P4YU42"/>
<proteinExistence type="predicted"/>
<dbReference type="OrthoDB" id="127459at2759"/>
<evidence type="ECO:0000313" key="2">
    <source>
        <dbReference type="EMBL" id="POM81324.1"/>
    </source>
</evidence>
<name>A0A2P4YU42_9STRA</name>
<protein>
    <submittedName>
        <fullName evidence="2">Uncharacterized protein</fullName>
    </submittedName>
</protein>
<gene>
    <name evidence="2" type="ORF">PHPALM_720</name>
</gene>
<evidence type="ECO:0000256" key="1">
    <source>
        <dbReference type="SAM" id="MobiDB-lite"/>
    </source>
</evidence>
<keyword evidence="3" id="KW-1185">Reference proteome</keyword>
<dbReference type="EMBL" id="NCKW01000106">
    <property type="protein sequence ID" value="POM81324.1"/>
    <property type="molecule type" value="Genomic_DNA"/>
</dbReference>
<evidence type="ECO:0000313" key="3">
    <source>
        <dbReference type="Proteomes" id="UP000237271"/>
    </source>
</evidence>
<comment type="caution">
    <text evidence="2">The sequence shown here is derived from an EMBL/GenBank/DDBJ whole genome shotgun (WGS) entry which is preliminary data.</text>
</comment>
<reference evidence="2 3" key="1">
    <citation type="journal article" date="2017" name="Genome Biol. Evol.">
        <title>Phytophthora megakarya and P. palmivora, closely related causal agents of cacao black pod rot, underwent increases in genome sizes and gene numbers by different mechanisms.</title>
        <authorList>
            <person name="Ali S.S."/>
            <person name="Shao J."/>
            <person name="Lary D.J."/>
            <person name="Kronmiller B."/>
            <person name="Shen D."/>
            <person name="Strem M.D."/>
            <person name="Amoako-Attah I."/>
            <person name="Akrofi A.Y."/>
            <person name="Begoude B.A."/>
            <person name="Ten Hoopen G.M."/>
            <person name="Coulibaly K."/>
            <person name="Kebe B.I."/>
            <person name="Melnick R.L."/>
            <person name="Guiltinan M.J."/>
            <person name="Tyler B.M."/>
            <person name="Meinhardt L.W."/>
            <person name="Bailey B.A."/>
        </authorList>
    </citation>
    <scope>NUCLEOTIDE SEQUENCE [LARGE SCALE GENOMIC DNA]</scope>
    <source>
        <strain evidence="3">sbr112.9</strain>
    </source>
</reference>
<organism evidence="2 3">
    <name type="scientific">Phytophthora palmivora</name>
    <dbReference type="NCBI Taxonomy" id="4796"/>
    <lineage>
        <taxon>Eukaryota</taxon>
        <taxon>Sar</taxon>
        <taxon>Stramenopiles</taxon>
        <taxon>Oomycota</taxon>
        <taxon>Peronosporomycetes</taxon>
        <taxon>Peronosporales</taxon>
        <taxon>Peronosporaceae</taxon>
        <taxon>Phytophthora</taxon>
    </lineage>
</organism>
<sequence>MEELAALRSPLDEPSVSETTPHDRNNGSDGSSGSEWQPGSSDDLRSEEENLTLSDNVESGEEATMETSINLNSDDLQGKIASLIEADPCTSKCLKDKETAIGGFLCSLSQMSSSERKQSKLTALAVLKEADTVLRHRGSGLREQFNYYLLLVGRVCRSAWCACYGVSTPTVTRYRNRINDGIFSVKAHGHHLNVNARAVDIRWLVSWFKEFAKSVGDVVPVRVRKQTTVDGVIKLHYPEADYTLLSAYFTWNQLYTEMHNYVEEIRFRVREPQPSTFRQLLTKLCPTIRIRSPRNNVCDKCSILYARMKSGVTAYLTEELGRHTEAARRMRVEYKNDLADVSDEHAVIIMDYSQNIALPSVANTPSQWYFLSLRSVNVFGIYFANKGIQYNYVYDETVAGKGTDEVNSMLHHFIDHIVITNGYRKLTVYADNCGGQNKNNFVVKLLLALTHMEDLDTVNLKFFLSKVILKTRLIEDSDT</sequence>
<dbReference type="PANTHER" id="PTHR34415">
    <property type="entry name" value="INTEGRASE CATALYTIC DOMAIN-CONTAINING PROTEIN"/>
    <property type="match status" value="1"/>
</dbReference>
<dbReference type="PANTHER" id="PTHR34415:SF1">
    <property type="entry name" value="INTEGRASE CATALYTIC DOMAIN-CONTAINING PROTEIN"/>
    <property type="match status" value="1"/>
</dbReference>
<accession>A0A2P4YU42</accession>
<dbReference type="Proteomes" id="UP000237271">
    <property type="component" value="Unassembled WGS sequence"/>
</dbReference>
<feature type="region of interest" description="Disordered" evidence="1">
    <location>
        <begin position="1"/>
        <end position="64"/>
    </location>
</feature>